<keyword evidence="5" id="KW-1185">Reference proteome</keyword>
<dbReference type="OrthoDB" id="10253736at2759"/>
<dbReference type="InterPro" id="IPR002347">
    <property type="entry name" value="SDR_fam"/>
</dbReference>
<dbReference type="EMBL" id="CCBN010000001">
    <property type="protein sequence ID" value="CDO51125.1"/>
    <property type="molecule type" value="Genomic_DNA"/>
</dbReference>
<reference evidence="4" key="1">
    <citation type="submission" date="2014-03" db="EMBL/GenBank/DDBJ databases">
        <authorList>
            <person name="Casaregola S."/>
        </authorList>
    </citation>
    <scope>NUCLEOTIDE SEQUENCE [LARGE SCALE GENOMIC DNA]</scope>
    <source>
        <strain evidence="4">CLIB 918</strain>
    </source>
</reference>
<organism evidence="4 5">
    <name type="scientific">Geotrichum candidum</name>
    <name type="common">Oospora lactis</name>
    <name type="synonym">Dipodascus geotrichum</name>
    <dbReference type="NCBI Taxonomy" id="1173061"/>
    <lineage>
        <taxon>Eukaryota</taxon>
        <taxon>Fungi</taxon>
        <taxon>Dikarya</taxon>
        <taxon>Ascomycota</taxon>
        <taxon>Saccharomycotina</taxon>
        <taxon>Dipodascomycetes</taxon>
        <taxon>Dipodascales</taxon>
        <taxon>Dipodascaceae</taxon>
        <taxon>Geotrichum</taxon>
    </lineage>
</organism>
<evidence type="ECO:0000256" key="3">
    <source>
        <dbReference type="ARBA" id="ARBA00023002"/>
    </source>
</evidence>
<sequence>MVLLTYSDIATPIRATAFNPVLTAPLLFILKGLQQNPSFLSSVLPLPVQKFFLNLACGTSAPKILKILLILSGINYASKYLSQRALNNNFLRKQRDRRDEIVVITGGSGGIGSLIIKGLAKQGYKKIVNLDINPPTDHAEFDNIVFYKIDLMDPASISEVSTKIKEEVGNPSILLHVAGTGIGKTILNSTPESVRLTFGVNTIAPFLLTKEFLPNMIKENYGHVLVLASLASFFTPAQMTDYCASKAAALSFAEGLRQEVKHRYKAPGIRVSTVHPNWAKTPLTSVFGDMDHFYGRQLVPEQISDKVIEHVISGNGGQVFVPEDMAGSSLLRGVPSWIGELARDNSKDMIIVNKDF</sequence>
<comment type="caution">
    <text evidence="4">The sequence shown here is derived from an EMBL/GenBank/DDBJ whole genome shotgun (WGS) entry which is preliminary data.</text>
</comment>
<keyword evidence="3" id="KW-0560">Oxidoreductase</keyword>
<accession>A0A0J9X360</accession>
<dbReference type="InterPro" id="IPR036291">
    <property type="entry name" value="NAD(P)-bd_dom_sf"/>
</dbReference>
<comment type="similarity">
    <text evidence="1">Belongs to the short-chain dehydrogenases/reductases (SDR) family.</text>
</comment>
<dbReference type="GO" id="GO:0016616">
    <property type="term" value="F:oxidoreductase activity, acting on the CH-OH group of donors, NAD or NADP as acceptor"/>
    <property type="evidence" value="ECO:0007669"/>
    <property type="project" value="TreeGrafter"/>
</dbReference>
<evidence type="ECO:0000256" key="1">
    <source>
        <dbReference type="ARBA" id="ARBA00006484"/>
    </source>
</evidence>
<proteinExistence type="inferred from homology"/>
<dbReference type="Gene3D" id="3.40.50.720">
    <property type="entry name" value="NAD(P)-binding Rossmann-like Domain"/>
    <property type="match status" value="1"/>
</dbReference>
<dbReference type="SUPFAM" id="SSF51735">
    <property type="entry name" value="NAD(P)-binding Rossmann-fold domains"/>
    <property type="match status" value="1"/>
</dbReference>
<dbReference type="Proteomes" id="UP000242525">
    <property type="component" value="Unassembled WGS sequence"/>
</dbReference>
<protein>
    <submittedName>
        <fullName evidence="4">Uncharacterized protein</fullName>
    </submittedName>
</protein>
<dbReference type="PANTHER" id="PTHR24322:SF736">
    <property type="entry name" value="RETINOL DEHYDROGENASE 10"/>
    <property type="match status" value="1"/>
</dbReference>
<dbReference type="InterPro" id="IPR020904">
    <property type="entry name" value="Sc_DH/Rdtase_CS"/>
</dbReference>
<dbReference type="Pfam" id="PF00106">
    <property type="entry name" value="adh_short"/>
    <property type="match status" value="1"/>
</dbReference>
<gene>
    <name evidence="4" type="ORF">BN980_GECA01s01209g</name>
</gene>
<evidence type="ECO:0000313" key="5">
    <source>
        <dbReference type="Proteomes" id="UP000242525"/>
    </source>
</evidence>
<name>A0A0J9X360_GEOCN</name>
<dbReference type="PRINTS" id="PR00081">
    <property type="entry name" value="GDHRDH"/>
</dbReference>
<keyword evidence="2" id="KW-0521">NADP</keyword>
<evidence type="ECO:0000256" key="2">
    <source>
        <dbReference type="ARBA" id="ARBA00022857"/>
    </source>
</evidence>
<dbReference type="PANTHER" id="PTHR24322">
    <property type="entry name" value="PKSB"/>
    <property type="match status" value="1"/>
</dbReference>
<evidence type="ECO:0000313" key="4">
    <source>
        <dbReference type="EMBL" id="CDO51125.1"/>
    </source>
</evidence>
<dbReference type="STRING" id="1173061.A0A0J9X360"/>
<dbReference type="PROSITE" id="PS00061">
    <property type="entry name" value="ADH_SHORT"/>
    <property type="match status" value="1"/>
</dbReference>
<dbReference type="AlphaFoldDB" id="A0A0J9X360"/>